<dbReference type="AlphaFoldDB" id="A0A0E0HZW8"/>
<evidence type="ECO:0000313" key="1">
    <source>
        <dbReference type="EnsemblPlants" id="ONIVA07G10550.1"/>
    </source>
</evidence>
<proteinExistence type="predicted"/>
<keyword evidence="2" id="KW-1185">Reference proteome</keyword>
<dbReference type="EnsemblPlants" id="ONIVA07G10550.1">
    <property type="protein sequence ID" value="ONIVA07G10550.1"/>
    <property type="gene ID" value="ONIVA07G10550"/>
</dbReference>
<dbReference type="Proteomes" id="UP000006591">
    <property type="component" value="Chromosome 7"/>
</dbReference>
<organism evidence="1">
    <name type="scientific">Oryza nivara</name>
    <name type="common">Indian wild rice</name>
    <name type="synonym">Oryza sativa f. spontanea</name>
    <dbReference type="NCBI Taxonomy" id="4536"/>
    <lineage>
        <taxon>Eukaryota</taxon>
        <taxon>Viridiplantae</taxon>
        <taxon>Streptophyta</taxon>
        <taxon>Embryophyta</taxon>
        <taxon>Tracheophyta</taxon>
        <taxon>Spermatophyta</taxon>
        <taxon>Magnoliopsida</taxon>
        <taxon>Liliopsida</taxon>
        <taxon>Poales</taxon>
        <taxon>Poaceae</taxon>
        <taxon>BOP clade</taxon>
        <taxon>Oryzoideae</taxon>
        <taxon>Oryzeae</taxon>
        <taxon>Oryzinae</taxon>
        <taxon>Oryza</taxon>
    </lineage>
</organism>
<name>A0A0E0HZW8_ORYNI</name>
<dbReference type="OMA" id="HDGIGDW"/>
<accession>A0A0E0HZW8</accession>
<sequence length="73" mass="7927">MARHHRRRPHDGIGDWGKAARGREEVFDLTGGAWEESLDLAGGHTTAAEAAWQGCRVMWDRVEALNIAGSDGG</sequence>
<evidence type="ECO:0000313" key="2">
    <source>
        <dbReference type="Proteomes" id="UP000006591"/>
    </source>
</evidence>
<reference evidence="1" key="2">
    <citation type="submission" date="2018-04" db="EMBL/GenBank/DDBJ databases">
        <title>OnivRS2 (Oryza nivara Reference Sequence Version 2).</title>
        <authorList>
            <person name="Zhang J."/>
            <person name="Kudrna D."/>
            <person name="Lee S."/>
            <person name="Talag J."/>
            <person name="Rajasekar S."/>
            <person name="Welchert J."/>
            <person name="Hsing Y.-I."/>
            <person name="Wing R.A."/>
        </authorList>
    </citation>
    <scope>NUCLEOTIDE SEQUENCE [LARGE SCALE GENOMIC DNA]</scope>
    <source>
        <strain evidence="1">SL10</strain>
    </source>
</reference>
<dbReference type="Gramene" id="ONIVA07G10550.1">
    <property type="protein sequence ID" value="ONIVA07G10550.1"/>
    <property type="gene ID" value="ONIVA07G10550"/>
</dbReference>
<reference evidence="1" key="1">
    <citation type="submission" date="2015-04" db="UniProtKB">
        <authorList>
            <consortium name="EnsemblPlants"/>
        </authorList>
    </citation>
    <scope>IDENTIFICATION</scope>
    <source>
        <strain evidence="1">SL10</strain>
    </source>
</reference>
<protein>
    <submittedName>
        <fullName evidence="1">Uncharacterized protein</fullName>
    </submittedName>
</protein>
<dbReference type="HOGENOM" id="CLU_2709141_0_0_1"/>